<dbReference type="EMBL" id="MLAK01001080">
    <property type="protein sequence ID" value="OHS98024.1"/>
    <property type="molecule type" value="Genomic_DNA"/>
</dbReference>
<sequence length="192" mass="21710">MNDQIAKMIFQAQELEREAKENMVESMKERKLAKIELKRGNRAAAQLHAQNCIRYEKSSKDMLLNVSSLKSMISDLIQSQNTEKMAENMNQTTKEMSKAAAQTNIQKVSENRNQYDQNRTRMQTAHQLLTNEEGQEDLNAMADGVIDLLDVENIEDANAAINDIPIGMGVPQYGNQQVQAQPAKLKRIAVKM</sequence>
<dbReference type="OrthoDB" id="10266568at2759"/>
<dbReference type="RefSeq" id="XP_068351161.1">
    <property type="nucleotide sequence ID" value="XM_068510393.1"/>
</dbReference>
<keyword evidence="2" id="KW-1185">Reference proteome</keyword>
<name>A0A1J4JFX1_9EUKA</name>
<organism evidence="1 2">
    <name type="scientific">Tritrichomonas foetus</name>
    <dbReference type="NCBI Taxonomy" id="1144522"/>
    <lineage>
        <taxon>Eukaryota</taxon>
        <taxon>Metamonada</taxon>
        <taxon>Parabasalia</taxon>
        <taxon>Tritrichomonadida</taxon>
        <taxon>Tritrichomonadidae</taxon>
        <taxon>Tritrichomonas</taxon>
    </lineage>
</organism>
<gene>
    <name evidence="1" type="ORF">TRFO_35670</name>
</gene>
<dbReference type="AlphaFoldDB" id="A0A1J4JFX1"/>
<dbReference type="Proteomes" id="UP000179807">
    <property type="component" value="Unassembled WGS sequence"/>
</dbReference>
<protein>
    <submittedName>
        <fullName evidence="1">SNF7 family protein</fullName>
    </submittedName>
</protein>
<evidence type="ECO:0000313" key="1">
    <source>
        <dbReference type="EMBL" id="OHS98024.1"/>
    </source>
</evidence>
<dbReference type="Gene3D" id="6.10.140.1230">
    <property type="match status" value="1"/>
</dbReference>
<reference evidence="1" key="1">
    <citation type="submission" date="2016-10" db="EMBL/GenBank/DDBJ databases">
        <authorList>
            <person name="Benchimol M."/>
            <person name="Almeida L.G."/>
            <person name="Vasconcelos A.T."/>
            <person name="Perreira-Neves A."/>
            <person name="Rosa I.A."/>
            <person name="Tasca T."/>
            <person name="Bogo M.R."/>
            <person name="de Souza W."/>
        </authorList>
    </citation>
    <scope>NUCLEOTIDE SEQUENCE [LARGE SCALE GENOMIC DNA]</scope>
    <source>
        <strain evidence="1">K</strain>
    </source>
</reference>
<comment type="caution">
    <text evidence="1">The sequence shown here is derived from an EMBL/GenBank/DDBJ whole genome shotgun (WGS) entry which is preliminary data.</text>
</comment>
<proteinExistence type="predicted"/>
<accession>A0A1J4JFX1</accession>
<dbReference type="GeneID" id="94845097"/>
<dbReference type="VEuPathDB" id="TrichDB:TRFO_35670"/>
<evidence type="ECO:0000313" key="2">
    <source>
        <dbReference type="Proteomes" id="UP000179807"/>
    </source>
</evidence>